<name>A0ABQ3XTC1_9ACTN</name>
<comment type="caution">
    <text evidence="2">The sequence shown here is derived from an EMBL/GenBank/DDBJ whole genome shotgun (WGS) entry which is preliminary data.</text>
</comment>
<accession>A0ABQ3XTC1</accession>
<evidence type="ECO:0000313" key="3">
    <source>
        <dbReference type="Proteomes" id="UP000612282"/>
    </source>
</evidence>
<feature type="compositionally biased region" description="Basic and acidic residues" evidence="1">
    <location>
        <begin position="79"/>
        <end position="89"/>
    </location>
</feature>
<dbReference type="Proteomes" id="UP000612282">
    <property type="component" value="Unassembled WGS sequence"/>
</dbReference>
<feature type="region of interest" description="Disordered" evidence="1">
    <location>
        <begin position="79"/>
        <end position="105"/>
    </location>
</feature>
<reference evidence="2 3" key="1">
    <citation type="submission" date="2021-01" db="EMBL/GenBank/DDBJ databases">
        <title>Whole genome shotgun sequence of Actinoplanes couchii NBRC 106145.</title>
        <authorList>
            <person name="Komaki H."/>
            <person name="Tamura T."/>
        </authorList>
    </citation>
    <scope>NUCLEOTIDE SEQUENCE [LARGE SCALE GENOMIC DNA]</scope>
    <source>
        <strain evidence="2 3">NBRC 106145</strain>
    </source>
</reference>
<evidence type="ECO:0000313" key="2">
    <source>
        <dbReference type="EMBL" id="GID61680.1"/>
    </source>
</evidence>
<evidence type="ECO:0000256" key="1">
    <source>
        <dbReference type="SAM" id="MobiDB-lite"/>
    </source>
</evidence>
<dbReference type="EMBL" id="BOMG01000134">
    <property type="protein sequence ID" value="GID61680.1"/>
    <property type="molecule type" value="Genomic_DNA"/>
</dbReference>
<sequence length="105" mass="11255">MLNAGRPAGPGYAGTPSRHAQVPVPVQRAVAHLEREPFTRGHSPRRTVCGAEQLFHNEETATGQQLLSGDIHKERTVADLPHEDKRRASADTLKGDSAVTPASEG</sequence>
<keyword evidence="3" id="KW-1185">Reference proteome</keyword>
<feature type="region of interest" description="Disordered" evidence="1">
    <location>
        <begin position="1"/>
        <end position="22"/>
    </location>
</feature>
<organism evidence="2 3">
    <name type="scientific">Actinoplanes couchii</name>
    <dbReference type="NCBI Taxonomy" id="403638"/>
    <lineage>
        <taxon>Bacteria</taxon>
        <taxon>Bacillati</taxon>
        <taxon>Actinomycetota</taxon>
        <taxon>Actinomycetes</taxon>
        <taxon>Micromonosporales</taxon>
        <taxon>Micromonosporaceae</taxon>
        <taxon>Actinoplanes</taxon>
    </lineage>
</organism>
<gene>
    <name evidence="2" type="ORF">Aco03nite_100840</name>
</gene>
<proteinExistence type="predicted"/>
<protein>
    <submittedName>
        <fullName evidence="2">Uncharacterized protein</fullName>
    </submittedName>
</protein>